<accession>A0ABR0S4P9</accession>
<gene>
    <name evidence="2" type="ORF">PT974_11221</name>
</gene>
<organism evidence="2 3">
    <name type="scientific">Cladobotryum mycophilum</name>
    <dbReference type="NCBI Taxonomy" id="491253"/>
    <lineage>
        <taxon>Eukaryota</taxon>
        <taxon>Fungi</taxon>
        <taxon>Dikarya</taxon>
        <taxon>Ascomycota</taxon>
        <taxon>Pezizomycotina</taxon>
        <taxon>Sordariomycetes</taxon>
        <taxon>Hypocreomycetidae</taxon>
        <taxon>Hypocreales</taxon>
        <taxon>Hypocreaceae</taxon>
        <taxon>Cladobotryum</taxon>
    </lineage>
</organism>
<dbReference type="Proteomes" id="UP001338125">
    <property type="component" value="Unassembled WGS sequence"/>
</dbReference>
<reference evidence="2 3" key="1">
    <citation type="submission" date="2024-01" db="EMBL/GenBank/DDBJ databases">
        <title>Complete genome of Cladobotryum mycophilum ATHUM6906.</title>
        <authorList>
            <person name="Christinaki A.C."/>
            <person name="Myridakis A.I."/>
            <person name="Kouvelis V.N."/>
        </authorList>
    </citation>
    <scope>NUCLEOTIDE SEQUENCE [LARGE SCALE GENOMIC DNA]</scope>
    <source>
        <strain evidence="2 3">ATHUM6906</strain>
    </source>
</reference>
<feature type="compositionally biased region" description="Low complexity" evidence="1">
    <location>
        <begin position="73"/>
        <end position="87"/>
    </location>
</feature>
<feature type="region of interest" description="Disordered" evidence="1">
    <location>
        <begin position="778"/>
        <end position="821"/>
    </location>
</feature>
<feature type="region of interest" description="Disordered" evidence="1">
    <location>
        <begin position="402"/>
        <end position="421"/>
    </location>
</feature>
<evidence type="ECO:0000313" key="3">
    <source>
        <dbReference type="Proteomes" id="UP001338125"/>
    </source>
</evidence>
<keyword evidence="3" id="KW-1185">Reference proteome</keyword>
<feature type="compositionally biased region" description="Polar residues" evidence="1">
    <location>
        <begin position="169"/>
        <end position="188"/>
    </location>
</feature>
<evidence type="ECO:0008006" key="4">
    <source>
        <dbReference type="Google" id="ProtNLM"/>
    </source>
</evidence>
<feature type="region of interest" description="Disordered" evidence="1">
    <location>
        <begin position="466"/>
        <end position="522"/>
    </location>
</feature>
<comment type="caution">
    <text evidence="2">The sequence shown here is derived from an EMBL/GenBank/DDBJ whole genome shotgun (WGS) entry which is preliminary data.</text>
</comment>
<feature type="compositionally biased region" description="Polar residues" evidence="1">
    <location>
        <begin position="799"/>
        <end position="811"/>
    </location>
</feature>
<feature type="region of interest" description="Disordered" evidence="1">
    <location>
        <begin position="169"/>
        <end position="214"/>
    </location>
</feature>
<name>A0ABR0S4P9_9HYPO</name>
<feature type="region of interest" description="Disordered" evidence="1">
    <location>
        <begin position="686"/>
        <end position="708"/>
    </location>
</feature>
<protein>
    <recommendedName>
        <fullName evidence="4">ORP1 like protein</fullName>
    </recommendedName>
</protein>
<sequence>MVAHQTELRMETTIFGSSQYGKSTTLHICDVAPRNTALTLFGEYRYRQFRTTHTERHSVHTRGAPNSGRHRSSYSISNISSHLPSGSGFRSKLPSATATVGRISPHNLSTRDLAFPELKIPKYHESSSMSGLGEGQRPSPSLLEDSAATEAGLSAHGGTLPENVLRRSLTSVTTESSPLERSNQSALSFQKPRIHKRATSAPDPTTPSSVPGRLMLHTTTPQDPENTAYSLKQQAATPVAATMEPGSDSCLSSLTPEPGSRILTQSPIMAGHSPVAVQTAQSECQVTSPQAEASDTQWEEPCCMFVKDCNTGSQLRKAISHLFGRNKSCTLRIPKKVWVYYCRKHYQRVRYRNAKTYPLNQMELVQMQLRRLQAWSGENQRSGNGPYIKIWTLSLRKREQNRLHQSTDTADEGDNHQSGSVAPEWLIQHLGGGYTTEQMMEVADRLHDEIKNGSLSQVPEIEFLPDITDFDDGGSAKPVRSRKQSRQPNEYRPPKRKASELSESRASVHATSPYWRDEEDEVVNPPEKRARIDHQQVYHRHRSVTLPAVSSSIYAYDGRLTPSTAVATENFRMPPMLPRVQPFDYTQSTNASTYSHAGSFTNAYDQGQQTSAYRQPGVEYVQSSFRWSNGHDGHIRLPSISAHLPAEESNFNAASQGRSFYRGFGAYTDGQGHSRHMHQHSVASFAPMGRSDHSSTRSSSSGVDNQAGVSHYETKATATSGYEFETPGVSREAWPQQDYIYAPGWGRGYRHAVPQQQHFQPAPTHQQHPRHALDTWRTPMTPVAGRTPFPPEMADHSSHSSTGWQQDTQPTGKLEGSHDDN</sequence>
<evidence type="ECO:0000313" key="2">
    <source>
        <dbReference type="EMBL" id="KAK5987103.1"/>
    </source>
</evidence>
<proteinExistence type="predicted"/>
<feature type="region of interest" description="Disordered" evidence="1">
    <location>
        <begin position="52"/>
        <end position="93"/>
    </location>
</feature>
<dbReference type="EMBL" id="JAVFKD010000016">
    <property type="protein sequence ID" value="KAK5987103.1"/>
    <property type="molecule type" value="Genomic_DNA"/>
</dbReference>
<evidence type="ECO:0000256" key="1">
    <source>
        <dbReference type="SAM" id="MobiDB-lite"/>
    </source>
</evidence>